<name>A0A8S5NCX0_9CAUD</name>
<reference evidence="1" key="1">
    <citation type="journal article" date="2021" name="Proc. Natl. Acad. Sci. U.S.A.">
        <title>A Catalog of Tens of Thousands of Viruses from Human Metagenomes Reveals Hidden Associations with Chronic Diseases.</title>
        <authorList>
            <person name="Tisza M.J."/>
            <person name="Buck C.B."/>
        </authorList>
    </citation>
    <scope>NUCLEOTIDE SEQUENCE</scope>
    <source>
        <strain evidence="1">Ctnot10</strain>
    </source>
</reference>
<evidence type="ECO:0000313" key="1">
    <source>
        <dbReference type="EMBL" id="DAD92223.1"/>
    </source>
</evidence>
<organism evidence="1">
    <name type="scientific">Siphoviridae sp. ctnot10</name>
    <dbReference type="NCBI Taxonomy" id="2826458"/>
    <lineage>
        <taxon>Viruses</taxon>
        <taxon>Duplodnaviria</taxon>
        <taxon>Heunggongvirae</taxon>
        <taxon>Uroviricota</taxon>
        <taxon>Caudoviricetes</taxon>
    </lineage>
</organism>
<sequence length="29" mass="3118">MTHSSDSSAILASVYSIVRFSPSTIIFLS</sequence>
<protein>
    <submittedName>
        <fullName evidence="1">Uncharacterized protein</fullName>
    </submittedName>
</protein>
<proteinExistence type="predicted"/>
<accession>A0A8S5NCX0</accession>
<dbReference type="EMBL" id="BK015130">
    <property type="protein sequence ID" value="DAD92223.1"/>
    <property type="molecule type" value="Genomic_DNA"/>
</dbReference>